<evidence type="ECO:0000256" key="1">
    <source>
        <dbReference type="SAM" id="Phobius"/>
    </source>
</evidence>
<dbReference type="Proteomes" id="UP000247459">
    <property type="component" value="Unassembled WGS sequence"/>
</dbReference>
<protein>
    <submittedName>
        <fullName evidence="2">Uncharacterized protein</fullName>
    </submittedName>
</protein>
<accession>A0A2W0C9A2</accession>
<dbReference type="OrthoDB" id="2364436at2"/>
<gene>
    <name evidence="2" type="ORF">PIL02S_02624</name>
</gene>
<dbReference type="RefSeq" id="WP_110758862.1">
    <property type="nucleotide sequence ID" value="NZ_PRLG01000019.1"/>
</dbReference>
<feature type="transmembrane region" description="Helical" evidence="1">
    <location>
        <begin position="7"/>
        <end position="28"/>
    </location>
</feature>
<dbReference type="EMBL" id="PRLG01000019">
    <property type="protein sequence ID" value="PYY28677.1"/>
    <property type="molecule type" value="Genomic_DNA"/>
</dbReference>
<dbReference type="AlphaFoldDB" id="A0A2W0C9A2"/>
<keyword evidence="1" id="KW-0812">Transmembrane</keyword>
<comment type="caution">
    <text evidence="2">The sequence shown here is derived from an EMBL/GenBank/DDBJ whole genome shotgun (WGS) entry which is preliminary data.</text>
</comment>
<reference evidence="2 3" key="1">
    <citation type="submission" date="2018-01" db="EMBL/GenBank/DDBJ databases">
        <title>Genome sequence of the PGP bacterium Paenibacillus illinoisensis E3.</title>
        <authorList>
            <person name="Rolli E."/>
            <person name="Marasco R."/>
            <person name="Bessem C."/>
            <person name="Michoud G."/>
            <person name="Gaiarsa S."/>
            <person name="Borin S."/>
            <person name="Daffonchio D."/>
        </authorList>
    </citation>
    <scope>NUCLEOTIDE SEQUENCE [LARGE SCALE GENOMIC DNA]</scope>
    <source>
        <strain evidence="2 3">E3</strain>
    </source>
</reference>
<name>A0A2W0C9A2_9BACL</name>
<keyword evidence="1" id="KW-0472">Membrane</keyword>
<organism evidence="2 3">
    <name type="scientific">Paenibacillus illinoisensis</name>
    <dbReference type="NCBI Taxonomy" id="59845"/>
    <lineage>
        <taxon>Bacteria</taxon>
        <taxon>Bacillati</taxon>
        <taxon>Bacillota</taxon>
        <taxon>Bacilli</taxon>
        <taxon>Bacillales</taxon>
        <taxon>Paenibacillaceae</taxon>
        <taxon>Paenibacillus</taxon>
    </lineage>
</organism>
<evidence type="ECO:0000313" key="3">
    <source>
        <dbReference type="Proteomes" id="UP000247459"/>
    </source>
</evidence>
<sequence>MKLRGKLLTLAIILGILMIPAFFILQAFGVFQKEKVLSDYALAIDVDGKPYAAWPLINSFAAMDKSGDHPQLYYRVDMSDINYLFQLAYQEYDISPDNENPYLAGKVDYHSVKTTYVKSEMEYSNAKDYTTFLHFYNKEGQEIYTYESTGKGDGNLVQSIIHQGMTRSHNGGSEPARDPYLNITALFHDKLNVDVNLTVDEEKKIVWIRMNKAEARP</sequence>
<evidence type="ECO:0000313" key="2">
    <source>
        <dbReference type="EMBL" id="PYY28677.1"/>
    </source>
</evidence>
<keyword evidence="1" id="KW-1133">Transmembrane helix</keyword>
<proteinExistence type="predicted"/>